<dbReference type="InterPro" id="IPR036504">
    <property type="entry name" value="CGI121/TPRKB_sf"/>
</dbReference>
<protein>
    <submittedName>
        <fullName evidence="2">Uncharacterized protein</fullName>
    </submittedName>
</protein>
<dbReference type="Gene3D" id="3.30.2380.10">
    <property type="entry name" value="CGI121/TPRKB"/>
    <property type="match status" value="1"/>
</dbReference>
<evidence type="ECO:0000313" key="2">
    <source>
        <dbReference type="EMBL" id="HIG63252.1"/>
    </source>
</evidence>
<dbReference type="EMBL" id="DUAV01000018">
    <property type="protein sequence ID" value="HIG63252.1"/>
    <property type="molecule type" value="Genomic_DNA"/>
</dbReference>
<organism evidence="2 3">
    <name type="scientific">Marine Group III euryarchaeote</name>
    <dbReference type="NCBI Taxonomy" id="2173149"/>
    <lineage>
        <taxon>Archaea</taxon>
        <taxon>Methanobacteriati</taxon>
        <taxon>Thermoplasmatota</taxon>
        <taxon>Thermoplasmata</taxon>
        <taxon>Candidatus Thermoprofundales</taxon>
    </lineage>
</organism>
<sequence>MKSAFEPLGPPPLLGAGKLPDWIERHSFETTAIASRLLTFWLNQPSRARTACLANSSSSSISCVIESSRSYFSVWSATFSSSESTRGAYFASTFACRCRSISSSRMWLSRSLSSSSSDWTIACLVSRSDSSRLMRSSDAFRSCSCCSYASHSFSSRCCSCASALSSWDVCSSPSAMGRRDGAAGYIISPACASVDFTVGGGRCAAGSDEALRELLGPRLAFADARAVCGVLHLRQAAELAQRAHDGDYALSHTRASEVLLYLTGQRQVSRAIDRAGLTPATEAAVWVAFGEPPPELAGLVAEDERVLDGEDFDYRAFGLPQAALDANPRERWPELVLTRCALLPVRGKG</sequence>
<evidence type="ECO:0000313" key="3">
    <source>
        <dbReference type="Proteomes" id="UP000589516"/>
    </source>
</evidence>
<proteinExistence type="inferred from homology"/>
<dbReference type="SUPFAM" id="SSF143870">
    <property type="entry name" value="PF0523-like"/>
    <property type="match status" value="1"/>
</dbReference>
<evidence type="ECO:0000256" key="1">
    <source>
        <dbReference type="ARBA" id="ARBA00005546"/>
    </source>
</evidence>
<dbReference type="InterPro" id="IPR013926">
    <property type="entry name" value="CGI121/TPRKB"/>
</dbReference>
<accession>A0A7C8DNJ1</accession>
<dbReference type="Pfam" id="PF08617">
    <property type="entry name" value="CGI-121"/>
    <property type="match status" value="1"/>
</dbReference>
<name>A0A7C8DNJ1_9ARCH</name>
<dbReference type="Proteomes" id="UP000589516">
    <property type="component" value="Unassembled WGS sequence"/>
</dbReference>
<comment type="caution">
    <text evidence="2">The sequence shown here is derived from an EMBL/GenBank/DDBJ whole genome shotgun (WGS) entry which is preliminary data.</text>
</comment>
<dbReference type="NCBIfam" id="NF011465">
    <property type="entry name" value="PRK14886.1-1"/>
    <property type="match status" value="1"/>
</dbReference>
<dbReference type="AlphaFoldDB" id="A0A7C8DNJ1"/>
<gene>
    <name evidence="2" type="ORF">EYQ16_01870</name>
</gene>
<comment type="similarity">
    <text evidence="1">Belongs to the CGI121/TPRKB family.</text>
</comment>
<reference evidence="3" key="1">
    <citation type="journal article" date="2019" name="bioRxiv">
        <title>Genome diversification in globally distributed novel marine Proteobacteria is linked to environmental adaptation.</title>
        <authorList>
            <person name="Zhou Z."/>
            <person name="Tran P.Q."/>
            <person name="Kieft K."/>
            <person name="Anantharaman K."/>
        </authorList>
    </citation>
    <scope>NUCLEOTIDE SEQUENCE [LARGE SCALE GENOMIC DNA]</scope>
</reference>